<evidence type="ECO:0000256" key="3">
    <source>
        <dbReference type="ARBA" id="ARBA00023163"/>
    </source>
</evidence>
<dbReference type="InterPro" id="IPR046335">
    <property type="entry name" value="LacI/GalR-like_sensor"/>
</dbReference>
<keyword evidence="3" id="KW-0804">Transcription</keyword>
<dbReference type="InterPro" id="IPR000843">
    <property type="entry name" value="HTH_LacI"/>
</dbReference>
<dbReference type="Pfam" id="PF00356">
    <property type="entry name" value="LacI"/>
    <property type="match status" value="1"/>
</dbReference>
<evidence type="ECO:0000313" key="6">
    <source>
        <dbReference type="Proteomes" id="UP001213972"/>
    </source>
</evidence>
<dbReference type="GO" id="GO:0000976">
    <property type="term" value="F:transcription cis-regulatory region binding"/>
    <property type="evidence" value="ECO:0007669"/>
    <property type="project" value="TreeGrafter"/>
</dbReference>
<protein>
    <submittedName>
        <fullName evidence="5">LacI family DNA-binding transcriptional regulator</fullName>
    </submittedName>
</protein>
<dbReference type="CDD" id="cd01392">
    <property type="entry name" value="HTH_LacI"/>
    <property type="match status" value="1"/>
</dbReference>
<evidence type="ECO:0000256" key="2">
    <source>
        <dbReference type="ARBA" id="ARBA00023125"/>
    </source>
</evidence>
<feature type="domain" description="HTH lacI-type" evidence="4">
    <location>
        <begin position="2"/>
        <end position="56"/>
    </location>
</feature>
<dbReference type="Proteomes" id="UP001213972">
    <property type="component" value="Chromosome"/>
</dbReference>
<dbReference type="Gene3D" id="1.10.260.40">
    <property type="entry name" value="lambda repressor-like DNA-binding domains"/>
    <property type="match status" value="1"/>
</dbReference>
<dbReference type="SUPFAM" id="SSF47413">
    <property type="entry name" value="lambda repressor-like DNA-binding domains"/>
    <property type="match status" value="1"/>
</dbReference>
<evidence type="ECO:0000259" key="4">
    <source>
        <dbReference type="PROSITE" id="PS50932"/>
    </source>
</evidence>
<evidence type="ECO:0000256" key="1">
    <source>
        <dbReference type="ARBA" id="ARBA00023015"/>
    </source>
</evidence>
<dbReference type="Gene3D" id="3.40.50.2300">
    <property type="match status" value="2"/>
</dbReference>
<dbReference type="PROSITE" id="PS00356">
    <property type="entry name" value="HTH_LACI_1"/>
    <property type="match status" value="1"/>
</dbReference>
<gene>
    <name evidence="5" type="ORF">P0Y48_12530</name>
</gene>
<dbReference type="InterPro" id="IPR028082">
    <property type="entry name" value="Peripla_BP_I"/>
</dbReference>
<dbReference type="PANTHER" id="PTHR30146">
    <property type="entry name" value="LACI-RELATED TRANSCRIPTIONAL REPRESSOR"/>
    <property type="match status" value="1"/>
</dbReference>
<dbReference type="CDD" id="cd06267">
    <property type="entry name" value="PBP1_LacI_sugar_binding-like"/>
    <property type="match status" value="1"/>
</dbReference>
<keyword evidence="1" id="KW-0805">Transcription regulation</keyword>
<dbReference type="GO" id="GO:0003700">
    <property type="term" value="F:DNA-binding transcription factor activity"/>
    <property type="evidence" value="ECO:0007669"/>
    <property type="project" value="TreeGrafter"/>
</dbReference>
<organism evidence="5 6">
    <name type="scientific">Candidatus Microbacterium phytovorans</name>
    <dbReference type="NCBI Taxonomy" id="3121374"/>
    <lineage>
        <taxon>Bacteria</taxon>
        <taxon>Bacillati</taxon>
        <taxon>Actinomycetota</taxon>
        <taxon>Actinomycetes</taxon>
        <taxon>Micrococcales</taxon>
        <taxon>Microbacteriaceae</taxon>
        <taxon>Microbacterium</taxon>
    </lineage>
</organism>
<dbReference type="Pfam" id="PF13377">
    <property type="entry name" value="Peripla_BP_3"/>
    <property type="match status" value="1"/>
</dbReference>
<accession>A0AAJ5W0I4</accession>
<sequence length="335" mass="34918">MTSLEEVARLAEVSTATASRALSGRGRLADATRVRVREAAAALGYVVSATASGLATGRTRSIGVLVPLLDRWFFANVLDGIATRLAPLGYDITLYNVTDDAGQRSHLFETSLRRGRVDAVIALSLDFSAAELAVLDGLGLPLVGLGTPSRRLSTLRVDDEAVARVATTHLIELGHRRIAHIGQSRSAADDLDIPTLRRRGFEGALQDAGIRPHGFVATDFTIEDGHRAARDLLAGADRPTAIFAASDELAFGALFAARDAGLDVPGDVSIVGVDGHELSGFFGLTTVEQFPHAQGERAADAALAALGEAVDAPAPVLPFELVARSSTSAPDGGAA</sequence>
<keyword evidence="2 5" id="KW-0238">DNA-binding</keyword>
<dbReference type="SUPFAM" id="SSF53822">
    <property type="entry name" value="Periplasmic binding protein-like I"/>
    <property type="match status" value="1"/>
</dbReference>
<dbReference type="PROSITE" id="PS50932">
    <property type="entry name" value="HTH_LACI_2"/>
    <property type="match status" value="1"/>
</dbReference>
<proteinExistence type="predicted"/>
<dbReference type="SMART" id="SM00354">
    <property type="entry name" value="HTH_LACI"/>
    <property type="match status" value="1"/>
</dbReference>
<dbReference type="InterPro" id="IPR010982">
    <property type="entry name" value="Lambda_DNA-bd_dom_sf"/>
</dbReference>
<dbReference type="PANTHER" id="PTHR30146:SF155">
    <property type="entry name" value="ALANINE RACEMASE"/>
    <property type="match status" value="1"/>
</dbReference>
<dbReference type="EMBL" id="CP119321">
    <property type="protein sequence ID" value="WEK13270.1"/>
    <property type="molecule type" value="Genomic_DNA"/>
</dbReference>
<dbReference type="AlphaFoldDB" id="A0AAJ5W0I4"/>
<reference evidence="5" key="1">
    <citation type="submission" date="2023-03" db="EMBL/GenBank/DDBJ databases">
        <title>Andean soil-derived lignocellulolytic bacterial consortium as a source of novel taxa and putative plastic-active enzymes.</title>
        <authorList>
            <person name="Diaz-Garcia L."/>
            <person name="Chuvochina M."/>
            <person name="Feuerriegel G."/>
            <person name="Bunk B."/>
            <person name="Sproer C."/>
            <person name="Streit W.R."/>
            <person name="Rodriguez L.M."/>
            <person name="Overmann J."/>
            <person name="Jimenez D.J."/>
        </authorList>
    </citation>
    <scope>NUCLEOTIDE SEQUENCE</scope>
    <source>
        <strain evidence="5">MAG 4610</strain>
    </source>
</reference>
<name>A0AAJ5W0I4_9MICO</name>
<evidence type="ECO:0000313" key="5">
    <source>
        <dbReference type="EMBL" id="WEK13270.1"/>
    </source>
</evidence>